<keyword evidence="4" id="KW-0378">Hydrolase</keyword>
<dbReference type="EMBL" id="JADNRY010000036">
    <property type="protein sequence ID" value="KAF9070915.1"/>
    <property type="molecule type" value="Genomic_DNA"/>
</dbReference>
<dbReference type="InterPro" id="IPR047177">
    <property type="entry name" value="Pept_M20A"/>
</dbReference>
<dbReference type="OrthoDB" id="3064516at2759"/>
<comment type="caution">
    <text evidence="11">The sequence shown here is derived from an EMBL/GenBank/DDBJ whole genome shotgun (WGS) entry which is preliminary data.</text>
</comment>
<feature type="binding site" evidence="7">
    <location>
        <position position="221"/>
    </location>
    <ligand>
        <name>Zn(2+)</name>
        <dbReference type="ChEBI" id="CHEBI:29105"/>
        <label>2</label>
    </ligand>
</feature>
<dbReference type="AlphaFoldDB" id="A0A9P5PZK4"/>
<feature type="transmembrane region" description="Helical" evidence="9">
    <location>
        <begin position="26"/>
        <end position="44"/>
    </location>
</feature>
<dbReference type="SUPFAM" id="SSF53187">
    <property type="entry name" value="Zn-dependent exopeptidases"/>
    <property type="match status" value="1"/>
</dbReference>
<dbReference type="Pfam" id="PF07687">
    <property type="entry name" value="M20_dimer"/>
    <property type="match status" value="1"/>
</dbReference>
<keyword evidence="9" id="KW-0812">Transmembrane</keyword>
<keyword evidence="11" id="KW-0121">Carboxypeptidase</keyword>
<dbReference type="Gene3D" id="1.10.150.900">
    <property type="match status" value="1"/>
</dbReference>
<feature type="compositionally biased region" description="Low complexity" evidence="8">
    <location>
        <begin position="10"/>
        <end position="20"/>
    </location>
</feature>
<feature type="binding site" evidence="7">
    <location>
        <position position="221"/>
    </location>
    <ligand>
        <name>Zn(2+)</name>
        <dbReference type="ChEBI" id="CHEBI:29105"/>
        <label>1</label>
    </ligand>
</feature>
<evidence type="ECO:0000256" key="6">
    <source>
        <dbReference type="PIRSR" id="PIRSR037217-1"/>
    </source>
</evidence>
<dbReference type="PROSITE" id="PS00759">
    <property type="entry name" value="ARGE_DAPE_CPG2_2"/>
    <property type="match status" value="1"/>
</dbReference>
<evidence type="ECO:0000256" key="1">
    <source>
        <dbReference type="ARBA" id="ARBA00006247"/>
    </source>
</evidence>
<dbReference type="GO" id="GO:0004181">
    <property type="term" value="F:metallocarboxypeptidase activity"/>
    <property type="evidence" value="ECO:0007669"/>
    <property type="project" value="InterPro"/>
</dbReference>
<evidence type="ECO:0000256" key="7">
    <source>
        <dbReference type="PIRSR" id="PIRSR037217-2"/>
    </source>
</evidence>
<keyword evidence="3 7" id="KW-0479">Metal-binding</keyword>
<dbReference type="Gene3D" id="3.30.70.360">
    <property type="match status" value="1"/>
</dbReference>
<evidence type="ECO:0000256" key="9">
    <source>
        <dbReference type="SAM" id="Phobius"/>
    </source>
</evidence>
<dbReference type="PANTHER" id="PTHR45962:SF1">
    <property type="entry name" value="N-FATTY-ACYL-AMINO ACID SYNTHASE_HYDROLASE PM20D1"/>
    <property type="match status" value="1"/>
</dbReference>
<dbReference type="SUPFAM" id="SSF55031">
    <property type="entry name" value="Bacterial exopeptidase dimerisation domain"/>
    <property type="match status" value="1"/>
</dbReference>
<feature type="active site" description="Proton acceptor" evidence="6">
    <location>
        <position position="255"/>
    </location>
</feature>
<feature type="binding site" evidence="7">
    <location>
        <position position="186"/>
    </location>
    <ligand>
        <name>Zn(2+)</name>
        <dbReference type="ChEBI" id="CHEBI:29105"/>
        <label>2</label>
    </ligand>
</feature>
<dbReference type="Gene3D" id="3.40.630.10">
    <property type="entry name" value="Zn peptidases"/>
    <property type="match status" value="1"/>
</dbReference>
<evidence type="ECO:0000313" key="11">
    <source>
        <dbReference type="EMBL" id="KAF9070915.1"/>
    </source>
</evidence>
<feature type="domain" description="Peptidase M20 dimerisation" evidence="10">
    <location>
        <begin position="302"/>
        <end position="444"/>
    </location>
</feature>
<dbReference type="PIRSF" id="PIRSF037217">
    <property type="entry name" value="Carboxypeptidase_S"/>
    <property type="match status" value="1"/>
</dbReference>
<evidence type="ECO:0000256" key="8">
    <source>
        <dbReference type="SAM" id="MobiDB-lite"/>
    </source>
</evidence>
<dbReference type="Pfam" id="PF01546">
    <property type="entry name" value="Peptidase_M20"/>
    <property type="match status" value="1"/>
</dbReference>
<feature type="binding site" evidence="7">
    <location>
        <position position="256"/>
    </location>
    <ligand>
        <name>Zn(2+)</name>
        <dbReference type="ChEBI" id="CHEBI:29105"/>
        <label>1</label>
    </ligand>
</feature>
<name>A0A9P5PZK4_9AGAR</name>
<dbReference type="InterPro" id="IPR002933">
    <property type="entry name" value="Peptidase_M20"/>
</dbReference>
<dbReference type="PANTHER" id="PTHR45962">
    <property type="entry name" value="N-FATTY-ACYL-AMINO ACID SYNTHASE/HYDROLASE PM20D1"/>
    <property type="match status" value="1"/>
</dbReference>
<feature type="region of interest" description="Disordered" evidence="8">
    <location>
        <begin position="1"/>
        <end position="20"/>
    </location>
</feature>
<evidence type="ECO:0000259" key="10">
    <source>
        <dbReference type="Pfam" id="PF07687"/>
    </source>
</evidence>
<proteinExistence type="inferred from homology"/>
<evidence type="ECO:0000313" key="12">
    <source>
        <dbReference type="Proteomes" id="UP000772434"/>
    </source>
</evidence>
<evidence type="ECO:0000256" key="4">
    <source>
        <dbReference type="ARBA" id="ARBA00022801"/>
    </source>
</evidence>
<dbReference type="InterPro" id="IPR036264">
    <property type="entry name" value="Bact_exopeptidase_dim_dom"/>
</dbReference>
<dbReference type="CDD" id="cd05674">
    <property type="entry name" value="M20_yscS"/>
    <property type="match status" value="1"/>
</dbReference>
<dbReference type="GO" id="GO:0046872">
    <property type="term" value="F:metal ion binding"/>
    <property type="evidence" value="ECO:0007669"/>
    <property type="project" value="UniProtKB-KW"/>
</dbReference>
<reference evidence="11" key="1">
    <citation type="submission" date="2020-11" db="EMBL/GenBank/DDBJ databases">
        <authorList>
            <consortium name="DOE Joint Genome Institute"/>
            <person name="Ahrendt S."/>
            <person name="Riley R."/>
            <person name="Andreopoulos W."/>
            <person name="Labutti K."/>
            <person name="Pangilinan J."/>
            <person name="Ruiz-Duenas F.J."/>
            <person name="Barrasa J.M."/>
            <person name="Sanchez-Garcia M."/>
            <person name="Camarero S."/>
            <person name="Miyauchi S."/>
            <person name="Serrano A."/>
            <person name="Linde D."/>
            <person name="Babiker R."/>
            <person name="Drula E."/>
            <person name="Ayuso-Fernandez I."/>
            <person name="Pacheco R."/>
            <person name="Padilla G."/>
            <person name="Ferreira P."/>
            <person name="Barriuso J."/>
            <person name="Kellner H."/>
            <person name="Castanera R."/>
            <person name="Alfaro M."/>
            <person name="Ramirez L."/>
            <person name="Pisabarro A.G."/>
            <person name="Kuo A."/>
            <person name="Tritt A."/>
            <person name="Lipzen A."/>
            <person name="He G."/>
            <person name="Yan M."/>
            <person name="Ng V."/>
            <person name="Cullen D."/>
            <person name="Martin F."/>
            <person name="Rosso M.-N."/>
            <person name="Henrissat B."/>
            <person name="Hibbett D."/>
            <person name="Martinez A.T."/>
            <person name="Grigoriev I.V."/>
        </authorList>
    </citation>
    <scope>NUCLEOTIDE SEQUENCE</scope>
    <source>
        <strain evidence="11">AH 40177</strain>
    </source>
</reference>
<keyword evidence="12" id="KW-1185">Reference proteome</keyword>
<accession>A0A9P5PZK4</accession>
<dbReference type="GO" id="GO:0000328">
    <property type="term" value="C:fungal-type vacuole lumen"/>
    <property type="evidence" value="ECO:0007669"/>
    <property type="project" value="TreeGrafter"/>
</dbReference>
<organism evidence="11 12">
    <name type="scientific">Rhodocollybia butyracea</name>
    <dbReference type="NCBI Taxonomy" id="206335"/>
    <lineage>
        <taxon>Eukaryota</taxon>
        <taxon>Fungi</taxon>
        <taxon>Dikarya</taxon>
        <taxon>Basidiomycota</taxon>
        <taxon>Agaricomycotina</taxon>
        <taxon>Agaricomycetes</taxon>
        <taxon>Agaricomycetidae</taxon>
        <taxon>Agaricales</taxon>
        <taxon>Marasmiineae</taxon>
        <taxon>Omphalotaceae</taxon>
        <taxon>Rhodocollybia</taxon>
    </lineage>
</organism>
<dbReference type="InterPro" id="IPR011650">
    <property type="entry name" value="Peptidase_M20_dimer"/>
</dbReference>
<keyword evidence="9" id="KW-0472">Membrane</keyword>
<dbReference type="GO" id="GO:0051603">
    <property type="term" value="P:proteolysis involved in protein catabolic process"/>
    <property type="evidence" value="ECO:0007669"/>
    <property type="project" value="TreeGrafter"/>
</dbReference>
<protein>
    <submittedName>
        <fullName evidence="11">Carboxypeptidase S</fullName>
    </submittedName>
</protein>
<evidence type="ECO:0000256" key="3">
    <source>
        <dbReference type="ARBA" id="ARBA00022723"/>
    </source>
</evidence>
<dbReference type="InterPro" id="IPR017141">
    <property type="entry name" value="Pept_M20_carboxypep"/>
</dbReference>
<feature type="active site" evidence="6">
    <location>
        <position position="188"/>
    </location>
</feature>
<dbReference type="Proteomes" id="UP000772434">
    <property type="component" value="Unassembled WGS sequence"/>
</dbReference>
<keyword evidence="9" id="KW-1133">Transmembrane helix</keyword>
<sequence>MAKDKDILPSPTNTGSSRNNTRTHRLLAYSLLVPCFVLGTIVSFRSNNFGFEKLELALSKVTTGCHRNTNNAAGVCSQVDALYPQNSKNAEAWTEFGKLIETNAFKSLAIDKLRGLIKIPSETYDSMPPPGQDPRWETLGQVHDYLAEAFPLIHKTFSLTKVNTYGLLYEWIGTDSSLKPYILAAHQDVVPVNPETVDSWTHPPYSGFFDGANIWGRGASDDKASLTAIMLTLETLLGKGWAPARTVVLAFGFDEEAGGVHGARSLGKALEETYGRDAFAFIVDEGGGFKDVYGTVFATPGVAEKGAFDVKVDVTSPGGHSSVPPAHTTIGYLAALITEYEQNPFPVELVRGSVPHDTLLCYASYGETIPRRLKHAIVKSTHSDKALRKVEELFVLPDPWYSSLVGTTQAIDIVQGGVKANALPESAYAIINHRINTASSIKETSARDAYTITALAHSHNLSLNAFGEDIIAPSAYSPAARGHIELSIAFPREIDPAPRTPTSGEGSEPWEFLSGTIKATYNAHRGISGNNNIIVSPGMSTGNTDTKHYWNLTRHIFRYNHKNSAYGGDIASGVHTVNENIPLDHYLEIIRFFTTLIINADEAVF</sequence>
<keyword evidence="2" id="KW-0645">Protease</keyword>
<feature type="binding site" evidence="7">
    <location>
        <position position="575"/>
    </location>
    <ligand>
        <name>Zn(2+)</name>
        <dbReference type="ChEBI" id="CHEBI:29105"/>
        <label>1</label>
    </ligand>
</feature>
<gene>
    <name evidence="11" type="ORF">BDP27DRAFT_1446636</name>
</gene>
<feature type="binding site" evidence="7">
    <location>
        <position position="284"/>
    </location>
    <ligand>
        <name>Zn(2+)</name>
        <dbReference type="ChEBI" id="CHEBI:29105"/>
        <label>2</label>
    </ligand>
</feature>
<comment type="similarity">
    <text evidence="1">Belongs to the peptidase M20A family.</text>
</comment>
<dbReference type="InterPro" id="IPR001261">
    <property type="entry name" value="ArgE/DapE_CS"/>
</dbReference>
<evidence type="ECO:0000256" key="2">
    <source>
        <dbReference type="ARBA" id="ARBA00022670"/>
    </source>
</evidence>
<evidence type="ECO:0000256" key="5">
    <source>
        <dbReference type="ARBA" id="ARBA00022833"/>
    </source>
</evidence>
<keyword evidence="5 7" id="KW-0862">Zinc</keyword>